<gene>
    <name evidence="1" type="ORF">SVUK_LOCUS6526</name>
</gene>
<organism evidence="1 2">
    <name type="scientific">Strongylus vulgaris</name>
    <name type="common">Blood worm</name>
    <dbReference type="NCBI Taxonomy" id="40348"/>
    <lineage>
        <taxon>Eukaryota</taxon>
        <taxon>Metazoa</taxon>
        <taxon>Ecdysozoa</taxon>
        <taxon>Nematoda</taxon>
        <taxon>Chromadorea</taxon>
        <taxon>Rhabditida</taxon>
        <taxon>Rhabditina</taxon>
        <taxon>Rhabditomorpha</taxon>
        <taxon>Strongyloidea</taxon>
        <taxon>Strongylidae</taxon>
        <taxon>Strongylus</taxon>
    </lineage>
</organism>
<sequence>MCQRNFQHFQMEYVFCCGTHVCSCNSRLHSYTYNKKKNYCKVRKSQNDVETDQTPAPPTAQSNNLSSVLASSVHIGHGMFFLETIQNSDPFNFRVFHIYCHQFCPHTDPFTVSLLH</sequence>
<keyword evidence="2" id="KW-1185">Reference proteome</keyword>
<dbReference type="AlphaFoldDB" id="A0A3P7KW87"/>
<evidence type="ECO:0000313" key="1">
    <source>
        <dbReference type="EMBL" id="VDM71528.1"/>
    </source>
</evidence>
<proteinExistence type="predicted"/>
<name>A0A3P7KW87_STRVU</name>
<protein>
    <submittedName>
        <fullName evidence="1">Uncharacterized protein</fullName>
    </submittedName>
</protein>
<reference evidence="1 2" key="1">
    <citation type="submission" date="2018-11" db="EMBL/GenBank/DDBJ databases">
        <authorList>
            <consortium name="Pathogen Informatics"/>
        </authorList>
    </citation>
    <scope>NUCLEOTIDE SEQUENCE [LARGE SCALE GENOMIC DNA]</scope>
</reference>
<dbReference type="Proteomes" id="UP000270094">
    <property type="component" value="Unassembled WGS sequence"/>
</dbReference>
<evidence type="ECO:0000313" key="2">
    <source>
        <dbReference type="Proteomes" id="UP000270094"/>
    </source>
</evidence>
<dbReference type="EMBL" id="UYYB01020806">
    <property type="protein sequence ID" value="VDM71528.1"/>
    <property type="molecule type" value="Genomic_DNA"/>
</dbReference>
<accession>A0A3P7KW87</accession>